<evidence type="ECO:0000313" key="1">
    <source>
        <dbReference type="Proteomes" id="UP000000437"/>
    </source>
</evidence>
<reference evidence="2" key="1">
    <citation type="submission" date="2025-08" db="UniProtKB">
        <authorList>
            <consortium name="RefSeq"/>
        </authorList>
    </citation>
    <scope>IDENTIFICATION</scope>
    <source>
        <strain evidence="2">Tuebingen</strain>
        <tissue evidence="2">Fibroblasts and whole tissue</tissue>
    </source>
</reference>
<name>A0AC58J045_DANRE</name>
<gene>
    <name evidence="2" type="primary">LOC137490262</name>
</gene>
<evidence type="ECO:0000313" key="2">
    <source>
        <dbReference type="RefSeq" id="XP_073799863.1"/>
    </source>
</evidence>
<dbReference type="Proteomes" id="UP000000437">
    <property type="component" value="Chromosome 3"/>
</dbReference>
<keyword evidence="1" id="KW-1185">Reference proteome</keyword>
<proteinExistence type="predicted"/>
<protein>
    <submittedName>
        <fullName evidence="2">Uncharacterized protein</fullName>
    </submittedName>
</protein>
<organism evidence="1 2">
    <name type="scientific">Danio rerio</name>
    <name type="common">Zebrafish</name>
    <name type="synonym">Brachydanio rerio</name>
    <dbReference type="NCBI Taxonomy" id="7955"/>
    <lineage>
        <taxon>Eukaryota</taxon>
        <taxon>Metazoa</taxon>
        <taxon>Chordata</taxon>
        <taxon>Craniata</taxon>
        <taxon>Vertebrata</taxon>
        <taxon>Euteleostomi</taxon>
        <taxon>Actinopterygii</taxon>
        <taxon>Neopterygii</taxon>
        <taxon>Teleostei</taxon>
        <taxon>Ostariophysi</taxon>
        <taxon>Cypriniformes</taxon>
        <taxon>Danionidae</taxon>
        <taxon>Danioninae</taxon>
        <taxon>Danio</taxon>
    </lineage>
</organism>
<sequence>MADRSPLFLLLIFWTLSTGVIGAKDIHVFSSSGETARLRCINVDLQCKRLTWTYQTGTTTFTLTKLGVNVESTEKHERLNLSSDCSLIISRVTTEDAGYYMCLDEAPKYEDVPHVYLHVLDVSVSSSSSSSDIRPGPSLTLSCQLFSYSGFRCEYLVTNKDLHLSWLDEAGVKLHRDSRYQISSTGCIISLSTTLISEDEDKQWRCGVYQGNDLMTSATVQHSGLIGAGDTHVFSSSGETVHLPCRNTDQQCRPAGTTWMYTFRQTYSQTTKIIVLGVKEMATKVSMYLGSDCSLTLSRVMVEMAGRYTCQQWSEDQQYGPDAHVYLHVVAGNFLLMCSV</sequence>
<accession>A0AC58J045</accession>
<dbReference type="RefSeq" id="XP_073799863.1">
    <property type="nucleotide sequence ID" value="XM_073943762.1"/>
</dbReference>